<dbReference type="KEGG" id="vg:13828121"/>
<accession>J9PU98</accession>
<gene>
    <name evidence="2" type="ORF">BPS13_0158</name>
</gene>
<reference evidence="2 3" key="1">
    <citation type="journal article" date="2012" name="FEMS Microbiol. Lett.">
        <title>Characterization of an endolysin, LysBPS13, from a Bacillus cereus bacteriophage.</title>
        <authorList>
            <person name="Park J."/>
            <person name="Yun J."/>
            <person name="Lim J.A."/>
            <person name="Kang D.H."/>
            <person name="Ryu S."/>
        </authorList>
    </citation>
    <scope>NUCLEOTIDE SEQUENCE [LARGE SCALE GENOMIC DNA]</scope>
</reference>
<sequence>MFKDEREYELERRQKMAMLEMMKCMVMVLAGFPIAILLLIVLKISGVL</sequence>
<dbReference type="RefSeq" id="YP_006907717.1">
    <property type="nucleotide sequence ID" value="NC_018857.1"/>
</dbReference>
<dbReference type="GeneID" id="13828121"/>
<dbReference type="Proteomes" id="UP000006287">
    <property type="component" value="Segment"/>
</dbReference>
<protein>
    <submittedName>
        <fullName evidence="2">Uncharacterized protein</fullName>
    </submittedName>
</protein>
<name>J9PU98_9CAUD</name>
<evidence type="ECO:0000256" key="1">
    <source>
        <dbReference type="SAM" id="Phobius"/>
    </source>
</evidence>
<keyword evidence="1" id="KW-1133">Transmembrane helix</keyword>
<evidence type="ECO:0000313" key="3">
    <source>
        <dbReference type="Proteomes" id="UP000006287"/>
    </source>
</evidence>
<feature type="transmembrane region" description="Helical" evidence="1">
    <location>
        <begin position="21"/>
        <end position="42"/>
    </location>
</feature>
<evidence type="ECO:0000313" key="2">
    <source>
        <dbReference type="EMBL" id="AEZ50337.1"/>
    </source>
</evidence>
<keyword evidence="3" id="KW-1185">Reference proteome</keyword>
<keyword evidence="1" id="KW-0812">Transmembrane</keyword>
<organism evidence="2 3">
    <name type="scientific">Bacillus phage BPS13</name>
    <dbReference type="NCBI Taxonomy" id="1136731"/>
    <lineage>
        <taxon>Viruses</taxon>
        <taxon>Duplodnaviria</taxon>
        <taxon>Heunggongvirae</taxon>
        <taxon>Uroviricota</taxon>
        <taxon>Caudoviricetes</taxon>
        <taxon>Herelleviridae</taxon>
        <taxon>Bastillevirinae</taxon>
        <taxon>Wphvirus</taxon>
        <taxon>Wphvirus BPS13</taxon>
    </lineage>
</organism>
<keyword evidence="1" id="KW-0472">Membrane</keyword>
<dbReference type="EMBL" id="JN654439">
    <property type="protein sequence ID" value="AEZ50337.1"/>
    <property type="molecule type" value="Genomic_DNA"/>
</dbReference>
<proteinExistence type="predicted"/>